<sequence>MSDNIPLDVQQEIMNRLPVKTILVLRKVSKIWKANIDSQTFITSYGARPTAECLFNLTFDQGYKGFMTSVSENFTITPLDSQLHLAAMMPVGNSCGLTCFMYGTSMMAIIWNPSIRKSIGIFIPFYTNQIECSKICFGFGVHPNSLDPTIVKLSRPSLRLKRKSQAVVGRFIYWGATEKDAFSFESGHANSFFVCKLGGSVVISGMIMTSEVPLFVGWLLDVDGASITRFSNLFCIPTPTVNKLLSFTSNLGPIVEANVGYILGHSVFYYDHQSEQFAGLGIEGNGGSFYVAPHKESLLLLNHSDRALYRFKNV</sequence>
<dbReference type="OrthoDB" id="1077884at2759"/>
<dbReference type="Proteomes" id="UP000245207">
    <property type="component" value="Unassembled WGS sequence"/>
</dbReference>
<organism evidence="2 3">
    <name type="scientific">Artemisia annua</name>
    <name type="common">Sweet wormwood</name>
    <dbReference type="NCBI Taxonomy" id="35608"/>
    <lineage>
        <taxon>Eukaryota</taxon>
        <taxon>Viridiplantae</taxon>
        <taxon>Streptophyta</taxon>
        <taxon>Embryophyta</taxon>
        <taxon>Tracheophyta</taxon>
        <taxon>Spermatophyta</taxon>
        <taxon>Magnoliopsida</taxon>
        <taxon>eudicotyledons</taxon>
        <taxon>Gunneridae</taxon>
        <taxon>Pentapetalae</taxon>
        <taxon>asterids</taxon>
        <taxon>campanulids</taxon>
        <taxon>Asterales</taxon>
        <taxon>Asteraceae</taxon>
        <taxon>Asteroideae</taxon>
        <taxon>Anthemideae</taxon>
        <taxon>Artemisiinae</taxon>
        <taxon>Artemisia</taxon>
    </lineage>
</organism>
<evidence type="ECO:0000313" key="3">
    <source>
        <dbReference type="Proteomes" id="UP000245207"/>
    </source>
</evidence>
<comment type="caution">
    <text evidence="2">The sequence shown here is derived from an EMBL/GenBank/DDBJ whole genome shotgun (WGS) entry which is preliminary data.</text>
</comment>
<feature type="domain" description="F-box" evidence="1">
    <location>
        <begin position="1"/>
        <end position="45"/>
    </location>
</feature>
<dbReference type="InterPro" id="IPR050796">
    <property type="entry name" value="SCF_F-box_component"/>
</dbReference>
<dbReference type="SMART" id="SM00256">
    <property type="entry name" value="FBOX"/>
    <property type="match status" value="1"/>
</dbReference>
<proteinExistence type="predicted"/>
<dbReference type="PANTHER" id="PTHR31672">
    <property type="entry name" value="BNACNNG10540D PROTEIN"/>
    <property type="match status" value="1"/>
</dbReference>
<dbReference type="PROSITE" id="PS50181">
    <property type="entry name" value="FBOX"/>
    <property type="match status" value="1"/>
</dbReference>
<dbReference type="InterPro" id="IPR036047">
    <property type="entry name" value="F-box-like_dom_sf"/>
</dbReference>
<name>A0A2U1PUV8_ARTAN</name>
<dbReference type="AlphaFoldDB" id="A0A2U1PUV8"/>
<dbReference type="Pfam" id="PF00646">
    <property type="entry name" value="F-box"/>
    <property type="match status" value="1"/>
</dbReference>
<dbReference type="EMBL" id="PKPP01000710">
    <property type="protein sequence ID" value="PWA89502.1"/>
    <property type="molecule type" value="Genomic_DNA"/>
</dbReference>
<dbReference type="SUPFAM" id="SSF81383">
    <property type="entry name" value="F-box domain"/>
    <property type="match status" value="1"/>
</dbReference>
<dbReference type="STRING" id="35608.A0A2U1PUV8"/>
<protein>
    <submittedName>
        <fullName evidence="2">F-box domain-containing protein</fullName>
    </submittedName>
</protein>
<dbReference type="PANTHER" id="PTHR31672:SF10">
    <property type="entry name" value="F-BOX DOMAIN-CONTAINING PROTEIN"/>
    <property type="match status" value="1"/>
</dbReference>
<accession>A0A2U1PUV8</accession>
<evidence type="ECO:0000313" key="2">
    <source>
        <dbReference type="EMBL" id="PWA89502.1"/>
    </source>
</evidence>
<keyword evidence="3" id="KW-1185">Reference proteome</keyword>
<dbReference type="InterPro" id="IPR001810">
    <property type="entry name" value="F-box_dom"/>
</dbReference>
<evidence type="ECO:0000259" key="1">
    <source>
        <dbReference type="PROSITE" id="PS50181"/>
    </source>
</evidence>
<gene>
    <name evidence="2" type="ORF">CTI12_AA111110</name>
</gene>
<reference evidence="2 3" key="1">
    <citation type="journal article" date="2018" name="Mol. Plant">
        <title>The genome of Artemisia annua provides insight into the evolution of Asteraceae family and artemisinin biosynthesis.</title>
        <authorList>
            <person name="Shen Q."/>
            <person name="Zhang L."/>
            <person name="Liao Z."/>
            <person name="Wang S."/>
            <person name="Yan T."/>
            <person name="Shi P."/>
            <person name="Liu M."/>
            <person name="Fu X."/>
            <person name="Pan Q."/>
            <person name="Wang Y."/>
            <person name="Lv Z."/>
            <person name="Lu X."/>
            <person name="Zhang F."/>
            <person name="Jiang W."/>
            <person name="Ma Y."/>
            <person name="Chen M."/>
            <person name="Hao X."/>
            <person name="Li L."/>
            <person name="Tang Y."/>
            <person name="Lv G."/>
            <person name="Zhou Y."/>
            <person name="Sun X."/>
            <person name="Brodelius P.E."/>
            <person name="Rose J.K.C."/>
            <person name="Tang K."/>
        </authorList>
    </citation>
    <scope>NUCLEOTIDE SEQUENCE [LARGE SCALE GENOMIC DNA]</scope>
    <source>
        <strain evidence="3">cv. Huhao1</strain>
        <tissue evidence="2">Leaf</tissue>
    </source>
</reference>